<reference evidence="2" key="1">
    <citation type="submission" date="2021-02" db="EMBL/GenBank/DDBJ databases">
        <authorList>
            <person name="Nowell W R."/>
        </authorList>
    </citation>
    <scope>NUCLEOTIDE SEQUENCE</scope>
</reference>
<accession>A0A818W006</accession>
<dbReference type="EMBL" id="CAJNOE010000138">
    <property type="protein sequence ID" value="CAF0965952.1"/>
    <property type="molecule type" value="Genomic_DNA"/>
</dbReference>
<sequence>MNTITQFEDLCNEIFLEVFEYLHCLDLFMAFASLNNRFTFLLSLPQLHLIVNQSHFYYQIQFLSSHLIDHAHQVISISFHEQLCDYFASVISFFFDKHTFKNLRSCIFIFHLICLPWYLPNITEKLKNSNKLVLFKIFYSNNNSLADKIKEELSTFALKCKSLKLRSVNLLFSYNYPKLLVNNSINSTLTTLRMMFHGVTTICSVYSFLPVLRIYRALRNLSISISNQNNQQIIMPTLPAIYEINPPILSSLKSFELCTKTFCSFQSLSFILHCMPNLRRFILTIISLSSSISNLHQNLFRGEEWEILLKNGPSQLDIFDIFLHIQYTNFELDMNFVVNSFNYFTRKYNDWYLAIHQSQCNSRSEKRYISLRGFRRSKKTRHYFLNPMRIVLGTLNIYSTSIVDNEHDLFYSMYKDLHINIPVNTNMSNILSYGQLFKNINYLTLEIDSSILTFWKKILDFCLCNPAEIYQKDCADKIASLIDLTTITKLEFKSKSNIYFIKDILLACSHLTQLKIRPSLLLYDDPSLTSVFHQLKSLYLLSNHCKSFLKYAFKLVEHFSSLIHLELEIYSTDLCISLLNILLDGLPKVIHLKIYFRHAQVLPQDADLTDYILQRRRKAFPLNIYNEHEVWIIMFKQLLDIYLNNCLICANEKCSI</sequence>
<dbReference type="EMBL" id="CAJOBB010000625">
    <property type="protein sequence ID" value="CAF3718443.1"/>
    <property type="molecule type" value="Genomic_DNA"/>
</dbReference>
<gene>
    <name evidence="1" type="ORF">IZO911_LOCUS15771</name>
    <name evidence="2" type="ORF">KXQ929_LOCUS12239</name>
</gene>
<comment type="caution">
    <text evidence="2">The sequence shown here is derived from an EMBL/GenBank/DDBJ whole genome shotgun (WGS) entry which is preliminary data.</text>
</comment>
<proteinExistence type="predicted"/>
<evidence type="ECO:0000313" key="2">
    <source>
        <dbReference type="EMBL" id="CAF3718443.1"/>
    </source>
</evidence>
<organism evidence="2 3">
    <name type="scientific">Adineta steineri</name>
    <dbReference type="NCBI Taxonomy" id="433720"/>
    <lineage>
        <taxon>Eukaryota</taxon>
        <taxon>Metazoa</taxon>
        <taxon>Spiralia</taxon>
        <taxon>Gnathifera</taxon>
        <taxon>Rotifera</taxon>
        <taxon>Eurotatoria</taxon>
        <taxon>Bdelloidea</taxon>
        <taxon>Adinetida</taxon>
        <taxon>Adinetidae</taxon>
        <taxon>Adineta</taxon>
    </lineage>
</organism>
<protein>
    <recommendedName>
        <fullName evidence="4">F-box domain-containing protein</fullName>
    </recommendedName>
</protein>
<evidence type="ECO:0000313" key="1">
    <source>
        <dbReference type="EMBL" id="CAF0965952.1"/>
    </source>
</evidence>
<evidence type="ECO:0000313" key="3">
    <source>
        <dbReference type="Proteomes" id="UP000663868"/>
    </source>
</evidence>
<dbReference type="Proteomes" id="UP000663868">
    <property type="component" value="Unassembled WGS sequence"/>
</dbReference>
<evidence type="ECO:0008006" key="4">
    <source>
        <dbReference type="Google" id="ProtNLM"/>
    </source>
</evidence>
<dbReference type="AlphaFoldDB" id="A0A818W006"/>
<name>A0A818W006_9BILA</name>
<dbReference type="Proteomes" id="UP000663860">
    <property type="component" value="Unassembled WGS sequence"/>
</dbReference>